<dbReference type="GeneID" id="86060081"/>
<keyword evidence="6" id="KW-1185">Reference proteome</keyword>
<name>A0A2V3YAE4_9FIRM</name>
<dbReference type="PANTHER" id="PTHR30469">
    <property type="entry name" value="MULTIDRUG RESISTANCE PROTEIN MDTA"/>
    <property type="match status" value="1"/>
</dbReference>
<dbReference type="Pfam" id="PF25989">
    <property type="entry name" value="YknX_C"/>
    <property type="match status" value="1"/>
</dbReference>
<dbReference type="InterPro" id="IPR058625">
    <property type="entry name" value="MdtA-like_BSH"/>
</dbReference>
<accession>A0A2V3YAE4</accession>
<evidence type="ECO:0000256" key="1">
    <source>
        <dbReference type="ARBA" id="ARBA00009477"/>
    </source>
</evidence>
<dbReference type="AlphaFoldDB" id="A0A2V3YAE4"/>
<evidence type="ECO:0000313" key="6">
    <source>
        <dbReference type="Proteomes" id="UP000248057"/>
    </source>
</evidence>
<feature type="coiled-coil region" evidence="2">
    <location>
        <begin position="99"/>
        <end position="126"/>
    </location>
</feature>
<dbReference type="RefSeq" id="WP_110321694.1">
    <property type="nucleotide sequence ID" value="NZ_JAQETU010000001.1"/>
</dbReference>
<comment type="similarity">
    <text evidence="1">Belongs to the membrane fusion protein (MFP) (TC 8.A.1) family.</text>
</comment>
<dbReference type="GO" id="GO:1990281">
    <property type="term" value="C:efflux pump complex"/>
    <property type="evidence" value="ECO:0007669"/>
    <property type="project" value="TreeGrafter"/>
</dbReference>
<dbReference type="GO" id="GO:0015562">
    <property type="term" value="F:efflux transmembrane transporter activity"/>
    <property type="evidence" value="ECO:0007669"/>
    <property type="project" value="TreeGrafter"/>
</dbReference>
<dbReference type="Gene3D" id="2.40.420.20">
    <property type="match status" value="1"/>
</dbReference>
<comment type="caution">
    <text evidence="5">The sequence shown here is derived from an EMBL/GenBank/DDBJ whole genome shotgun (WGS) entry which is preliminary data.</text>
</comment>
<dbReference type="Gene3D" id="2.40.30.170">
    <property type="match status" value="1"/>
</dbReference>
<dbReference type="Pfam" id="PF25917">
    <property type="entry name" value="BSH_RND"/>
    <property type="match status" value="1"/>
</dbReference>
<reference evidence="5 6" key="1">
    <citation type="submission" date="2018-05" db="EMBL/GenBank/DDBJ databases">
        <title>Genomic Encyclopedia of Type Strains, Phase IV (KMG-IV): sequencing the most valuable type-strain genomes for metagenomic binning, comparative biology and taxonomic classification.</title>
        <authorList>
            <person name="Goeker M."/>
        </authorList>
    </citation>
    <scope>NUCLEOTIDE SEQUENCE [LARGE SCALE GENOMIC DNA]</scope>
    <source>
        <strain evidence="5 6">DSM 24995</strain>
    </source>
</reference>
<dbReference type="EMBL" id="QJKD01000002">
    <property type="protein sequence ID" value="PXX55816.1"/>
    <property type="molecule type" value="Genomic_DNA"/>
</dbReference>
<protein>
    <submittedName>
        <fullName evidence="5">RND family efflux transporter MFP subunit</fullName>
    </submittedName>
</protein>
<evidence type="ECO:0000259" key="3">
    <source>
        <dbReference type="Pfam" id="PF25917"/>
    </source>
</evidence>
<evidence type="ECO:0000256" key="2">
    <source>
        <dbReference type="SAM" id="Coils"/>
    </source>
</evidence>
<evidence type="ECO:0000313" key="5">
    <source>
        <dbReference type="EMBL" id="PXX55816.1"/>
    </source>
</evidence>
<dbReference type="Gene3D" id="1.10.287.470">
    <property type="entry name" value="Helix hairpin bin"/>
    <property type="match status" value="1"/>
</dbReference>
<organism evidence="5 6">
    <name type="scientific">Hungatella effluvii</name>
    <dbReference type="NCBI Taxonomy" id="1096246"/>
    <lineage>
        <taxon>Bacteria</taxon>
        <taxon>Bacillati</taxon>
        <taxon>Bacillota</taxon>
        <taxon>Clostridia</taxon>
        <taxon>Lachnospirales</taxon>
        <taxon>Lachnospiraceae</taxon>
        <taxon>Hungatella</taxon>
    </lineage>
</organism>
<feature type="domain" description="Multidrug resistance protein MdtA-like barrel-sandwich hybrid" evidence="3">
    <location>
        <begin position="63"/>
        <end position="190"/>
    </location>
</feature>
<dbReference type="InterPro" id="IPR006143">
    <property type="entry name" value="RND_pump_MFP"/>
</dbReference>
<proteinExistence type="inferred from homology"/>
<evidence type="ECO:0000259" key="4">
    <source>
        <dbReference type="Pfam" id="PF25989"/>
    </source>
</evidence>
<dbReference type="InterPro" id="IPR058637">
    <property type="entry name" value="YknX-like_C"/>
</dbReference>
<dbReference type="NCBIfam" id="TIGR01730">
    <property type="entry name" value="RND_mfp"/>
    <property type="match status" value="1"/>
</dbReference>
<keyword evidence="2" id="KW-0175">Coiled coil</keyword>
<dbReference type="Gene3D" id="2.40.50.100">
    <property type="match status" value="1"/>
</dbReference>
<dbReference type="Proteomes" id="UP000248057">
    <property type="component" value="Unassembled WGS sequence"/>
</dbReference>
<sequence>MKKGIITGCVVAAVLCAVIVPKLLTKKTFAEPVSDPVVEVESPKNGDIILSSGLVGSVEPEEVVYIYPKASGDVTEVKIKAGQTVEAGQVICVIDTKQIESAKSSLESAQLALKQANEELSRQSVLYASGGISEQAYSQYQDSVKSAQISYNNAKTNYDNQVSYSQITAPITGTVEVCNIETYDTVSQNDLICVISGEGARIVSFSTSERIKKNLTEGDHIIVEKDGEQFEGTIYEVSSMADSSTGLFKVKARLDENMDETKLSTGSMVKLYVVSESAQDVMMVPVDAVYYDGGLSYVYTYDRETGTLHKIQVETGLYDADYIEVKSGLNGEEEVLVTWSTELHEGTRVRLKGDE</sequence>
<dbReference type="SUPFAM" id="SSF111369">
    <property type="entry name" value="HlyD-like secretion proteins"/>
    <property type="match status" value="1"/>
</dbReference>
<gene>
    <name evidence="5" type="ORF">DFR60_10290</name>
</gene>
<feature type="domain" description="YknX-like C-terminal permuted SH3-like" evidence="4">
    <location>
        <begin position="282"/>
        <end position="350"/>
    </location>
</feature>